<dbReference type="InterPro" id="IPR011051">
    <property type="entry name" value="RmlC_Cupin_sf"/>
</dbReference>
<dbReference type="InterPro" id="IPR014710">
    <property type="entry name" value="RmlC-like_jellyroll"/>
</dbReference>
<sequence>MNQLVYRVYTANSNDQIDSTQSYVELWMGTHESGPSYLEDDADGSNCVTLRSWINENPESLGEMGLRSPPFSSRCCRWRRFKHIRIKTTITNQRWHWPIPNSRLFVGLYLFRVSGVSVVDVSVSAGLFESKSAARRTLKQGGNKRVDDENKRVEGKGLVLSSGKKNKVVIRIS</sequence>
<dbReference type="GO" id="GO:0008270">
    <property type="term" value="F:zinc ion binding"/>
    <property type="evidence" value="ECO:0007669"/>
    <property type="project" value="InterPro"/>
</dbReference>
<dbReference type="Gene3D" id="3.10.290.10">
    <property type="entry name" value="RNA-binding S4 domain"/>
    <property type="match status" value="1"/>
</dbReference>
<dbReference type="PROSITE" id="PS50889">
    <property type="entry name" value="S4"/>
    <property type="match status" value="1"/>
</dbReference>
<dbReference type="InterPro" id="IPR046457">
    <property type="entry name" value="PMI_typeI_cat"/>
</dbReference>
<gene>
    <name evidence="3" type="ORF">BOLC1T05887H</name>
</gene>
<dbReference type="Gene3D" id="2.60.120.10">
    <property type="entry name" value="Jelly Rolls"/>
    <property type="match status" value="1"/>
</dbReference>
<evidence type="ECO:0000256" key="1">
    <source>
        <dbReference type="PROSITE-ProRule" id="PRU00182"/>
    </source>
</evidence>
<dbReference type="Pfam" id="PF20511">
    <property type="entry name" value="PMI_typeI_cat"/>
    <property type="match status" value="1"/>
</dbReference>
<evidence type="ECO:0000313" key="3">
    <source>
        <dbReference type="EMBL" id="VDD53498.1"/>
    </source>
</evidence>
<organism evidence="3">
    <name type="scientific">Brassica oleracea</name>
    <name type="common">Wild cabbage</name>
    <dbReference type="NCBI Taxonomy" id="3712"/>
    <lineage>
        <taxon>Eukaryota</taxon>
        <taxon>Viridiplantae</taxon>
        <taxon>Streptophyta</taxon>
        <taxon>Embryophyta</taxon>
        <taxon>Tracheophyta</taxon>
        <taxon>Spermatophyta</taxon>
        <taxon>Magnoliopsida</taxon>
        <taxon>eudicotyledons</taxon>
        <taxon>Gunneridae</taxon>
        <taxon>Pentapetalae</taxon>
        <taxon>rosids</taxon>
        <taxon>malvids</taxon>
        <taxon>Brassicales</taxon>
        <taxon>Brassicaceae</taxon>
        <taxon>Brassiceae</taxon>
        <taxon>Brassica</taxon>
    </lineage>
</organism>
<dbReference type="AlphaFoldDB" id="A0A3P6FKQ6"/>
<keyword evidence="1" id="KW-0694">RNA-binding</keyword>
<dbReference type="UniPathway" id="UPA00126">
    <property type="reaction ID" value="UER00423"/>
</dbReference>
<dbReference type="InterPro" id="IPR036986">
    <property type="entry name" value="S4_RNA-bd_sf"/>
</dbReference>
<dbReference type="GO" id="GO:0004476">
    <property type="term" value="F:mannose-6-phosphate isomerase activity"/>
    <property type="evidence" value="ECO:0007669"/>
    <property type="project" value="InterPro"/>
</dbReference>
<accession>A0A3P6FKQ6</accession>
<dbReference type="SUPFAM" id="SSF51182">
    <property type="entry name" value="RmlC-like cupins"/>
    <property type="match status" value="1"/>
</dbReference>
<dbReference type="SUPFAM" id="SSF55174">
    <property type="entry name" value="Alpha-L RNA-binding motif"/>
    <property type="match status" value="1"/>
</dbReference>
<reference evidence="3" key="1">
    <citation type="submission" date="2018-11" db="EMBL/GenBank/DDBJ databases">
        <authorList>
            <consortium name="Genoscope - CEA"/>
            <person name="William W."/>
        </authorList>
    </citation>
    <scope>NUCLEOTIDE SEQUENCE</scope>
</reference>
<dbReference type="GO" id="GO:0009298">
    <property type="term" value="P:GDP-mannose biosynthetic process"/>
    <property type="evidence" value="ECO:0007669"/>
    <property type="project" value="UniProtKB-UniPathway"/>
</dbReference>
<evidence type="ECO:0000259" key="2">
    <source>
        <dbReference type="Pfam" id="PF20511"/>
    </source>
</evidence>
<dbReference type="GO" id="GO:0003723">
    <property type="term" value="F:RNA binding"/>
    <property type="evidence" value="ECO:0007669"/>
    <property type="project" value="UniProtKB-KW"/>
</dbReference>
<name>A0A3P6FKQ6_BRAOL</name>
<proteinExistence type="predicted"/>
<protein>
    <recommendedName>
        <fullName evidence="2">Phosphomannose isomerase type I catalytic domain-containing protein</fullName>
    </recommendedName>
</protein>
<dbReference type="EMBL" id="LR031878">
    <property type="protein sequence ID" value="VDD53498.1"/>
    <property type="molecule type" value="Genomic_DNA"/>
</dbReference>
<feature type="domain" description="Phosphomannose isomerase type I catalytic" evidence="2">
    <location>
        <begin position="9"/>
        <end position="64"/>
    </location>
</feature>